<dbReference type="EMBL" id="SDAM02000060">
    <property type="protein sequence ID" value="KAH6833082.1"/>
    <property type="molecule type" value="Genomic_DNA"/>
</dbReference>
<evidence type="ECO:0000313" key="3">
    <source>
        <dbReference type="Proteomes" id="UP001190926"/>
    </source>
</evidence>
<dbReference type="GO" id="GO:0005524">
    <property type="term" value="F:ATP binding"/>
    <property type="evidence" value="ECO:0007669"/>
    <property type="project" value="InterPro"/>
</dbReference>
<evidence type="ECO:0000259" key="1">
    <source>
        <dbReference type="PROSITE" id="PS50011"/>
    </source>
</evidence>
<dbReference type="GO" id="GO:0005886">
    <property type="term" value="C:plasma membrane"/>
    <property type="evidence" value="ECO:0007669"/>
    <property type="project" value="TreeGrafter"/>
</dbReference>
<evidence type="ECO:0000313" key="2">
    <source>
        <dbReference type="EMBL" id="KAH6833082.1"/>
    </source>
</evidence>
<dbReference type="GO" id="GO:0004714">
    <property type="term" value="F:transmembrane receptor protein tyrosine kinase activity"/>
    <property type="evidence" value="ECO:0007669"/>
    <property type="project" value="InterPro"/>
</dbReference>
<dbReference type="Proteomes" id="UP001190926">
    <property type="component" value="Unassembled WGS sequence"/>
</dbReference>
<dbReference type="SUPFAM" id="SSF56112">
    <property type="entry name" value="Protein kinase-like (PK-like)"/>
    <property type="match status" value="1"/>
</dbReference>
<proteinExistence type="predicted"/>
<dbReference type="InterPro" id="IPR011009">
    <property type="entry name" value="Kinase-like_dom_sf"/>
</dbReference>
<dbReference type="InterPro" id="IPR001245">
    <property type="entry name" value="Ser-Thr/Tyr_kinase_cat_dom"/>
</dbReference>
<name>A0AAD4PBU4_PERFH</name>
<accession>A0AAD4PBU4</accession>
<dbReference type="GO" id="GO:0009506">
    <property type="term" value="C:plasmodesma"/>
    <property type="evidence" value="ECO:0007669"/>
    <property type="project" value="TreeGrafter"/>
</dbReference>
<protein>
    <submittedName>
        <fullName evidence="2">Malectin/receptor-like protein kinase family protein</fullName>
    </submittedName>
</protein>
<dbReference type="PANTHER" id="PTHR27003:SF352">
    <property type="entry name" value="RECEPTOR-LIKE PROTEIN KINASE ANXUR1"/>
    <property type="match status" value="1"/>
</dbReference>
<dbReference type="Gene3D" id="1.10.510.10">
    <property type="entry name" value="Transferase(Phosphotransferase) domain 1"/>
    <property type="match status" value="1"/>
</dbReference>
<sequence length="360" mass="40169">MLGGQFIAKGNDSSLSRTWYDDSPYIYGAGFGITTQADSSVAIAYPSQKSRSFAPLDVYRTARSMGPNATLNQNYNLIWILDVDANSVTIDIKPWQRPLQHFSLSDIKAGTNDFNEACVVGVGGFGKVYRGSIDGNATESMIIWQMGLYESIYTTTTAAATSRVYHGSRDMIRHLHWSCKRDSLPPHRHTHDQTHVSTVLKGSFGYLDPEYYRRQQLTDKTDVYSFGVVLFEVLCGRPAINPSLPKERLSLADWAVLNDEKSAIDEIIDPSIKAEINQECLKHYTETAVKCLPDDSIDRPSMAEVLRNLELCLQLQTSPNGPNVAEREKALDRNAMQALLLAIEEDESKQFSANDAAHIH</sequence>
<dbReference type="InterPro" id="IPR045272">
    <property type="entry name" value="ANXUR1/2-like"/>
</dbReference>
<reference evidence="2 3" key="1">
    <citation type="journal article" date="2021" name="Nat. Commun.">
        <title>Incipient diploidization of the medicinal plant Perilla within 10,000 years.</title>
        <authorList>
            <person name="Zhang Y."/>
            <person name="Shen Q."/>
            <person name="Leng L."/>
            <person name="Zhang D."/>
            <person name="Chen S."/>
            <person name="Shi Y."/>
            <person name="Ning Z."/>
            <person name="Chen S."/>
        </authorList>
    </citation>
    <scope>NUCLEOTIDE SEQUENCE [LARGE SCALE GENOMIC DNA]</scope>
    <source>
        <strain evidence="3">cv. PC099</strain>
    </source>
</reference>
<dbReference type="AlphaFoldDB" id="A0AAD4PBU4"/>
<dbReference type="PROSITE" id="PS50011">
    <property type="entry name" value="PROTEIN_KINASE_DOM"/>
    <property type="match status" value="1"/>
</dbReference>
<gene>
    <name evidence="2" type="ORF">C2S53_005030</name>
</gene>
<dbReference type="InterPro" id="IPR000719">
    <property type="entry name" value="Prot_kinase_dom"/>
</dbReference>
<dbReference type="PANTHER" id="PTHR27003">
    <property type="entry name" value="OS07G0166700 PROTEIN"/>
    <property type="match status" value="1"/>
</dbReference>
<keyword evidence="3" id="KW-1185">Reference proteome</keyword>
<organism evidence="2 3">
    <name type="scientific">Perilla frutescens var. hirtella</name>
    <name type="common">Perilla citriodora</name>
    <name type="synonym">Perilla setoyensis</name>
    <dbReference type="NCBI Taxonomy" id="608512"/>
    <lineage>
        <taxon>Eukaryota</taxon>
        <taxon>Viridiplantae</taxon>
        <taxon>Streptophyta</taxon>
        <taxon>Embryophyta</taxon>
        <taxon>Tracheophyta</taxon>
        <taxon>Spermatophyta</taxon>
        <taxon>Magnoliopsida</taxon>
        <taxon>eudicotyledons</taxon>
        <taxon>Gunneridae</taxon>
        <taxon>Pentapetalae</taxon>
        <taxon>asterids</taxon>
        <taxon>lamiids</taxon>
        <taxon>Lamiales</taxon>
        <taxon>Lamiaceae</taxon>
        <taxon>Nepetoideae</taxon>
        <taxon>Elsholtzieae</taxon>
        <taxon>Perilla</taxon>
    </lineage>
</organism>
<dbReference type="Gene3D" id="3.30.200.20">
    <property type="entry name" value="Phosphorylase Kinase, domain 1"/>
    <property type="match status" value="1"/>
</dbReference>
<comment type="caution">
    <text evidence="2">The sequence shown here is derived from an EMBL/GenBank/DDBJ whole genome shotgun (WGS) entry which is preliminary data.</text>
</comment>
<dbReference type="Pfam" id="PF07714">
    <property type="entry name" value="PK_Tyr_Ser-Thr"/>
    <property type="match status" value="1"/>
</dbReference>
<feature type="domain" description="Protein kinase" evidence="1">
    <location>
        <begin position="1"/>
        <end position="311"/>
    </location>
</feature>